<dbReference type="Gene3D" id="2.60.120.200">
    <property type="match status" value="1"/>
</dbReference>
<name>A0ABW2XYP1_9ACTN</name>
<feature type="chain" id="PRO_5045182189" evidence="1">
    <location>
        <begin position="17"/>
        <end position="308"/>
    </location>
</feature>
<evidence type="ECO:0000313" key="4">
    <source>
        <dbReference type="Proteomes" id="UP001597063"/>
    </source>
</evidence>
<comment type="caution">
    <text evidence="3">The sequence shown here is derived from an EMBL/GenBank/DDBJ whole genome shotgun (WGS) entry which is preliminary data.</text>
</comment>
<dbReference type="InterPro" id="IPR013320">
    <property type="entry name" value="ConA-like_dom_sf"/>
</dbReference>
<dbReference type="CDD" id="cd00413">
    <property type="entry name" value="Glyco_hydrolase_16"/>
    <property type="match status" value="1"/>
</dbReference>
<dbReference type="SUPFAM" id="SSF49899">
    <property type="entry name" value="Concanavalin A-like lectins/glucanases"/>
    <property type="match status" value="1"/>
</dbReference>
<gene>
    <name evidence="3" type="ORF">ACFQZM_42620</name>
</gene>
<dbReference type="PROSITE" id="PS51762">
    <property type="entry name" value="GH16_2"/>
    <property type="match status" value="1"/>
</dbReference>
<evidence type="ECO:0000256" key="1">
    <source>
        <dbReference type="SAM" id="SignalP"/>
    </source>
</evidence>
<organism evidence="3 4">
    <name type="scientific">Actinomadura fibrosa</name>
    <dbReference type="NCBI Taxonomy" id="111802"/>
    <lineage>
        <taxon>Bacteria</taxon>
        <taxon>Bacillati</taxon>
        <taxon>Actinomycetota</taxon>
        <taxon>Actinomycetes</taxon>
        <taxon>Streptosporangiales</taxon>
        <taxon>Thermomonosporaceae</taxon>
        <taxon>Actinomadura</taxon>
    </lineage>
</organism>
<evidence type="ECO:0000259" key="2">
    <source>
        <dbReference type="PROSITE" id="PS51762"/>
    </source>
</evidence>
<dbReference type="Proteomes" id="UP001597063">
    <property type="component" value="Unassembled WGS sequence"/>
</dbReference>
<dbReference type="InterPro" id="IPR000757">
    <property type="entry name" value="Beta-glucanase-like"/>
</dbReference>
<reference evidence="4" key="1">
    <citation type="journal article" date="2019" name="Int. J. Syst. Evol. Microbiol.">
        <title>The Global Catalogue of Microorganisms (GCM) 10K type strain sequencing project: providing services to taxonomists for standard genome sequencing and annotation.</title>
        <authorList>
            <consortium name="The Broad Institute Genomics Platform"/>
            <consortium name="The Broad Institute Genome Sequencing Center for Infectious Disease"/>
            <person name="Wu L."/>
            <person name="Ma J."/>
        </authorList>
    </citation>
    <scope>NUCLEOTIDE SEQUENCE [LARGE SCALE GENOMIC DNA]</scope>
    <source>
        <strain evidence="4">JCM 9371</strain>
    </source>
</reference>
<dbReference type="EMBL" id="JBHTGP010000027">
    <property type="protein sequence ID" value="MFD0691244.1"/>
    <property type="molecule type" value="Genomic_DNA"/>
</dbReference>
<keyword evidence="3" id="KW-0378">Hydrolase</keyword>
<dbReference type="InterPro" id="IPR050546">
    <property type="entry name" value="Glycosyl_Hydrlase_16"/>
</dbReference>
<dbReference type="RefSeq" id="WP_165503303.1">
    <property type="nucleotide sequence ID" value="NZ_CAACUY010000361.1"/>
</dbReference>
<dbReference type="PANTHER" id="PTHR10963:SF60">
    <property type="entry name" value="GRAM-NEGATIVE BACTERIA-BINDING PROTEIN 1-RELATED"/>
    <property type="match status" value="1"/>
</dbReference>
<keyword evidence="4" id="KW-1185">Reference proteome</keyword>
<proteinExistence type="predicted"/>
<protein>
    <submittedName>
        <fullName evidence="3">Glycoside hydrolase family 16 protein</fullName>
    </submittedName>
</protein>
<feature type="signal peptide" evidence="1">
    <location>
        <begin position="1"/>
        <end position="16"/>
    </location>
</feature>
<dbReference type="GO" id="GO:0016787">
    <property type="term" value="F:hydrolase activity"/>
    <property type="evidence" value="ECO:0007669"/>
    <property type="project" value="UniProtKB-KW"/>
</dbReference>
<evidence type="ECO:0000313" key="3">
    <source>
        <dbReference type="EMBL" id="MFD0691244.1"/>
    </source>
</evidence>
<dbReference type="PANTHER" id="PTHR10963">
    <property type="entry name" value="GLYCOSYL HYDROLASE-RELATED"/>
    <property type="match status" value="1"/>
</dbReference>
<accession>A0ABW2XYP1</accession>
<sequence>MAVCTGAVLAAGVAAAAALHGDPADARQAVVPAGALERSAPAIAVGKPAAREDTAASAAGTSAKKPAQATAAARYKWGQPQNYDEFRGTRLDRRNWEIYVGKGNGGLGRRVASAVTVRNGALTLTGKRNGDTGGVAWTPGGQAKGARKTGRWEARVRMNRACACYNANLLLWPAGGGGGTDPQGGGGEIDWMETYGDNGLRNGTNFFLHYGPEKNAKRLNAHVKVDLRAWHAFAVDWNAKGITGYLDGRKWFHTSNKAALPPGPMGQAIQLDWFPNLTGKTAKGVSRTAPATLQVDWIRYYKPAKARS</sequence>
<keyword evidence="1" id="KW-0732">Signal</keyword>
<dbReference type="Pfam" id="PF00722">
    <property type="entry name" value="Glyco_hydro_16"/>
    <property type="match status" value="1"/>
</dbReference>
<feature type="domain" description="GH16" evidence="2">
    <location>
        <begin position="75"/>
        <end position="306"/>
    </location>
</feature>